<keyword evidence="3" id="KW-1185">Reference proteome</keyword>
<protein>
    <submittedName>
        <fullName evidence="2">Uncharacterized protein</fullName>
    </submittedName>
</protein>
<comment type="caution">
    <text evidence="2">The sequence shown here is derived from an EMBL/GenBank/DDBJ whole genome shotgun (WGS) entry which is preliminary data.</text>
</comment>
<feature type="region of interest" description="Disordered" evidence="1">
    <location>
        <begin position="134"/>
        <end position="156"/>
    </location>
</feature>
<dbReference type="EMBL" id="WIGO01000221">
    <property type="protein sequence ID" value="KAF6823071.1"/>
    <property type="molecule type" value="Genomic_DNA"/>
</dbReference>
<dbReference type="AlphaFoldDB" id="A0A8H6K268"/>
<reference evidence="2" key="1">
    <citation type="journal article" date="2020" name="Phytopathology">
        <title>Genome Sequence Resources of Colletotrichum truncatum, C. plurivorum, C. musicola, and C. sojae: Four Species Pathogenic to Soybean (Glycine max).</title>
        <authorList>
            <person name="Rogerio F."/>
            <person name="Boufleur T.R."/>
            <person name="Ciampi-Guillardi M."/>
            <person name="Sukno S.A."/>
            <person name="Thon M.R."/>
            <person name="Massola Junior N.S."/>
            <person name="Baroncelli R."/>
        </authorList>
    </citation>
    <scope>NUCLEOTIDE SEQUENCE</scope>
    <source>
        <strain evidence="2">LFN00145</strain>
    </source>
</reference>
<proteinExistence type="predicted"/>
<evidence type="ECO:0000313" key="3">
    <source>
        <dbReference type="Proteomes" id="UP000654918"/>
    </source>
</evidence>
<evidence type="ECO:0000256" key="1">
    <source>
        <dbReference type="SAM" id="MobiDB-lite"/>
    </source>
</evidence>
<accession>A0A8H6K268</accession>
<sequence length="168" mass="20107">MVYQLDRVFFENWYGYWHDALLYERKKNFIQDLAAHWERQIYDGGHAYPVPPKWVPFRRFIGYWDGVFLGWWIGPFFREYTTDRDYVVAKVKDSWFQHHLVEDSYGYPKSWEEQLLFDQGKPLDAEYEALTTTDLSEAENNLTNGNNVDDNGAKTNWPRHVNQKAVAK</sequence>
<organism evidence="2 3">
    <name type="scientific">Colletotrichum plurivorum</name>
    <dbReference type="NCBI Taxonomy" id="2175906"/>
    <lineage>
        <taxon>Eukaryota</taxon>
        <taxon>Fungi</taxon>
        <taxon>Dikarya</taxon>
        <taxon>Ascomycota</taxon>
        <taxon>Pezizomycotina</taxon>
        <taxon>Sordariomycetes</taxon>
        <taxon>Hypocreomycetidae</taxon>
        <taxon>Glomerellales</taxon>
        <taxon>Glomerellaceae</taxon>
        <taxon>Colletotrichum</taxon>
        <taxon>Colletotrichum orchidearum species complex</taxon>
    </lineage>
</organism>
<gene>
    <name evidence="2" type="ORF">CPLU01_11634</name>
</gene>
<name>A0A8H6K268_9PEZI</name>
<feature type="compositionally biased region" description="Low complexity" evidence="1">
    <location>
        <begin position="140"/>
        <end position="150"/>
    </location>
</feature>
<evidence type="ECO:0000313" key="2">
    <source>
        <dbReference type="EMBL" id="KAF6823071.1"/>
    </source>
</evidence>
<dbReference type="Proteomes" id="UP000654918">
    <property type="component" value="Unassembled WGS sequence"/>
</dbReference>